<reference evidence="2" key="1">
    <citation type="submission" date="2017-09" db="EMBL/GenBank/DDBJ databases">
        <authorList>
            <person name="Regsiter A."/>
            <person name="William W."/>
        </authorList>
    </citation>
    <scope>NUCLEOTIDE SEQUENCE [LARGE SCALE GENOMIC DNA]</scope>
    <source>
        <strain evidence="2">500-1</strain>
    </source>
</reference>
<dbReference type="Pfam" id="PF08747">
    <property type="entry name" value="BrxB"/>
    <property type="match status" value="1"/>
</dbReference>
<proteinExistence type="predicted"/>
<accession>A0A2C8F3T7</accession>
<gene>
    <name evidence="1" type="ORF">DPRO_0322</name>
</gene>
<dbReference type="KEGG" id="pprf:DPRO_0322"/>
<dbReference type="AlphaFoldDB" id="A0A2C8F3T7"/>
<keyword evidence="2" id="KW-1185">Reference proteome</keyword>
<dbReference type="RefSeq" id="WP_097010500.1">
    <property type="nucleotide sequence ID" value="NZ_LT907975.1"/>
</dbReference>
<dbReference type="EMBL" id="LT907975">
    <property type="protein sequence ID" value="SOB57201.1"/>
    <property type="molecule type" value="Genomic_DNA"/>
</dbReference>
<evidence type="ECO:0000313" key="1">
    <source>
        <dbReference type="EMBL" id="SOB57201.1"/>
    </source>
</evidence>
<dbReference type="OrthoDB" id="1093513at2"/>
<dbReference type="InterPro" id="IPR014858">
    <property type="entry name" value="BrxB"/>
</dbReference>
<protein>
    <recommendedName>
        <fullName evidence="3">Cytoplasmic protein</fullName>
    </recommendedName>
</protein>
<name>A0A2C8F3T7_9BACT</name>
<dbReference type="Proteomes" id="UP000219215">
    <property type="component" value="Chromosome DPRO"/>
</dbReference>
<sequence>MKASLDQRLNRVIDRILSKELLSNAGLGNEIGFYIFDYDPAEEMKVRGFLRIVEEQLPKRKPGIRFVHINLFSLIVEYLQDRKLLDRAFELQKAKGSEELLKALKGPLHELKIAKYLVEKAKPEQQDVILMSGVGSAWPILRSHTLLNSLHPLMEDTPLVVFYPGKYDGQGLRLFGKLKESNYYRAFQLVPDPTAA</sequence>
<evidence type="ECO:0000313" key="2">
    <source>
        <dbReference type="Proteomes" id="UP000219215"/>
    </source>
</evidence>
<evidence type="ECO:0008006" key="3">
    <source>
        <dbReference type="Google" id="ProtNLM"/>
    </source>
</evidence>
<organism evidence="1 2">
    <name type="scientific">Pseudodesulfovibrio profundus</name>
    <dbReference type="NCBI Taxonomy" id="57320"/>
    <lineage>
        <taxon>Bacteria</taxon>
        <taxon>Pseudomonadati</taxon>
        <taxon>Thermodesulfobacteriota</taxon>
        <taxon>Desulfovibrionia</taxon>
        <taxon>Desulfovibrionales</taxon>
        <taxon>Desulfovibrionaceae</taxon>
    </lineage>
</organism>